<sequence length="380" mass="41880">MARTASTTTTTATRRSTRNLKREKPDLAAVASPPPAKKIKAEPVTPSKPKFSAAASIVKEEPTTPSPAKKPIKKTAQTPEDKAAVLQSKKLSSYAAYSSKTSPYPDFAHPTPDECRTAHKILAQLHGDRHRPTTVIAPKDSAGCGNSPTVLDALVRTILSQNTSDKNSSRAKRSMDQVYGGSDKWEAIVEGGQSKLQKSIESGGLSVVKSKVIISLLEQVHAQHGLYSLDHLFDEEDDEECMRQMLSYKGIGPKTASCVLLFCLGRSNFAVDTHVHRLTGLIGWRPTNASREQTYAHLDARIPDDEKYPLHILLIAHGKKCPECKAGGRASGECELRKAFRKGRKVKEEDFVKEKEVEEPIKDEMKEELKEEDIKEEQDA</sequence>
<dbReference type="PANTHER" id="PTHR47203:SF1">
    <property type="entry name" value="HYPOTHETICAL BASE EXCISION DNA REPAIR PROTEIN (EUROFUNG)"/>
    <property type="match status" value="1"/>
</dbReference>
<proteinExistence type="predicted"/>
<dbReference type="GO" id="GO:0000702">
    <property type="term" value="F:oxidized base lesion DNA N-glycosylase activity"/>
    <property type="evidence" value="ECO:0007669"/>
    <property type="project" value="UniProtKB-ARBA"/>
</dbReference>
<dbReference type="InterPro" id="IPR003265">
    <property type="entry name" value="HhH-GPD_domain"/>
</dbReference>
<dbReference type="RefSeq" id="XP_051362064.1">
    <property type="nucleotide sequence ID" value="XM_051506726.1"/>
</dbReference>
<feature type="domain" description="HhH-GPD" evidence="2">
    <location>
        <begin position="159"/>
        <end position="320"/>
    </location>
</feature>
<feature type="region of interest" description="Disordered" evidence="1">
    <location>
        <begin position="353"/>
        <end position="380"/>
    </location>
</feature>
<dbReference type="SUPFAM" id="SSF48150">
    <property type="entry name" value="DNA-glycosylase"/>
    <property type="match status" value="1"/>
</dbReference>
<dbReference type="Proteomes" id="UP001055219">
    <property type="component" value="Unassembled WGS sequence"/>
</dbReference>
<evidence type="ECO:0000256" key="1">
    <source>
        <dbReference type="SAM" id="MobiDB-lite"/>
    </source>
</evidence>
<accession>A0A9P9Y114</accession>
<reference evidence="3" key="1">
    <citation type="journal article" date="2021" name="J Fungi (Basel)">
        <title>Genomic and Metabolomic Analyses of the Marine Fungus Emericellopsis cladophorae: Insights into Saltwater Adaptability Mechanisms and Its Biosynthetic Potential.</title>
        <authorList>
            <person name="Goncalves M.F.M."/>
            <person name="Hilario S."/>
            <person name="Van de Peer Y."/>
            <person name="Esteves A.C."/>
            <person name="Alves A."/>
        </authorList>
    </citation>
    <scope>NUCLEOTIDE SEQUENCE</scope>
    <source>
        <strain evidence="3">MUM 19.33</strain>
    </source>
</reference>
<feature type="region of interest" description="Disordered" evidence="1">
    <location>
        <begin position="1"/>
        <end position="87"/>
    </location>
</feature>
<dbReference type="AlphaFoldDB" id="A0A9P9Y114"/>
<feature type="compositionally biased region" description="Basic and acidic residues" evidence="1">
    <location>
        <begin position="353"/>
        <end position="373"/>
    </location>
</feature>
<dbReference type="GO" id="GO:0006285">
    <property type="term" value="P:base-excision repair, AP site formation"/>
    <property type="evidence" value="ECO:0007669"/>
    <property type="project" value="UniProtKB-ARBA"/>
</dbReference>
<evidence type="ECO:0000313" key="4">
    <source>
        <dbReference type="Proteomes" id="UP001055219"/>
    </source>
</evidence>
<gene>
    <name evidence="3" type="ORF">J7T54_002564</name>
</gene>
<dbReference type="Gene3D" id="1.10.340.30">
    <property type="entry name" value="Hypothetical protein, domain 2"/>
    <property type="match status" value="1"/>
</dbReference>
<evidence type="ECO:0000313" key="3">
    <source>
        <dbReference type="EMBL" id="KAI6781208.1"/>
    </source>
</evidence>
<feature type="compositionally biased region" description="Low complexity" evidence="1">
    <location>
        <begin position="1"/>
        <end position="14"/>
    </location>
</feature>
<dbReference type="Pfam" id="PF00730">
    <property type="entry name" value="HhH-GPD"/>
    <property type="match status" value="1"/>
</dbReference>
<name>A0A9P9Y114_9HYPO</name>
<evidence type="ECO:0000259" key="2">
    <source>
        <dbReference type="SMART" id="SM00478"/>
    </source>
</evidence>
<keyword evidence="4" id="KW-1185">Reference proteome</keyword>
<dbReference type="InterPro" id="IPR023170">
    <property type="entry name" value="HhH_base_excis_C"/>
</dbReference>
<dbReference type="SMART" id="SM00478">
    <property type="entry name" value="ENDO3c"/>
    <property type="match status" value="1"/>
</dbReference>
<dbReference type="CDD" id="cd00056">
    <property type="entry name" value="ENDO3c"/>
    <property type="match status" value="1"/>
</dbReference>
<comment type="caution">
    <text evidence="3">The sequence shown here is derived from an EMBL/GenBank/DDBJ whole genome shotgun (WGS) entry which is preliminary data.</text>
</comment>
<dbReference type="EMBL" id="JAGIXG020000024">
    <property type="protein sequence ID" value="KAI6781208.1"/>
    <property type="molecule type" value="Genomic_DNA"/>
</dbReference>
<dbReference type="GeneID" id="75829076"/>
<dbReference type="Gene3D" id="1.10.1670.10">
    <property type="entry name" value="Helix-hairpin-Helix base-excision DNA repair enzymes (C-terminal)"/>
    <property type="match status" value="1"/>
</dbReference>
<dbReference type="PANTHER" id="PTHR47203">
    <property type="match status" value="1"/>
</dbReference>
<dbReference type="OrthoDB" id="5607at2759"/>
<protein>
    <recommendedName>
        <fullName evidence="2">HhH-GPD domain-containing protein</fullName>
    </recommendedName>
</protein>
<reference evidence="3" key="2">
    <citation type="submission" date="2022-07" db="EMBL/GenBank/DDBJ databases">
        <authorList>
            <person name="Goncalves M.F.M."/>
            <person name="Hilario S."/>
            <person name="Van De Peer Y."/>
            <person name="Esteves A.C."/>
            <person name="Alves A."/>
        </authorList>
    </citation>
    <scope>NUCLEOTIDE SEQUENCE</scope>
    <source>
        <strain evidence="3">MUM 19.33</strain>
    </source>
</reference>
<organism evidence="3 4">
    <name type="scientific">Emericellopsis cladophorae</name>
    <dbReference type="NCBI Taxonomy" id="2686198"/>
    <lineage>
        <taxon>Eukaryota</taxon>
        <taxon>Fungi</taxon>
        <taxon>Dikarya</taxon>
        <taxon>Ascomycota</taxon>
        <taxon>Pezizomycotina</taxon>
        <taxon>Sordariomycetes</taxon>
        <taxon>Hypocreomycetidae</taxon>
        <taxon>Hypocreales</taxon>
        <taxon>Bionectriaceae</taxon>
        <taxon>Emericellopsis</taxon>
    </lineage>
</organism>
<dbReference type="InterPro" id="IPR011257">
    <property type="entry name" value="DNA_glycosylase"/>
</dbReference>